<reference evidence="1" key="1">
    <citation type="submission" date="2019-02" db="EMBL/GenBank/DDBJ databases">
        <authorList>
            <person name="Gruber-Vodicka R. H."/>
            <person name="Seah K. B. B."/>
        </authorList>
    </citation>
    <scope>NUCLEOTIDE SEQUENCE</scope>
    <source>
        <strain evidence="1">BECK_BZ106</strain>
    </source>
</reference>
<protein>
    <submittedName>
        <fullName evidence="1">Uncharacterized protein</fullName>
    </submittedName>
</protein>
<name>A0A450SQ26_9GAMM</name>
<dbReference type="AlphaFoldDB" id="A0A450SQ26"/>
<gene>
    <name evidence="1" type="ORF">BECKFW1821B_GA0114236_102519</name>
</gene>
<sequence length="44" mass="5038">MSFLLTWNCKYIANTTLRGRIEQICRTGGFEPPIIATPEQIPEK</sequence>
<evidence type="ECO:0000313" key="1">
    <source>
        <dbReference type="EMBL" id="VFJ56004.1"/>
    </source>
</evidence>
<organism evidence="1">
    <name type="scientific">Candidatus Kentrum sp. FW</name>
    <dbReference type="NCBI Taxonomy" id="2126338"/>
    <lineage>
        <taxon>Bacteria</taxon>
        <taxon>Pseudomonadati</taxon>
        <taxon>Pseudomonadota</taxon>
        <taxon>Gammaproteobacteria</taxon>
        <taxon>Candidatus Kentrum</taxon>
    </lineage>
</organism>
<proteinExistence type="predicted"/>
<accession>A0A450SQ26</accession>
<dbReference type="EMBL" id="CAADFD010000025">
    <property type="protein sequence ID" value="VFJ56004.1"/>
    <property type="molecule type" value="Genomic_DNA"/>
</dbReference>